<dbReference type="AlphaFoldDB" id="A0A7X9E6W4"/>
<accession>A0A7X9E6W4</accession>
<comment type="caution">
    <text evidence="2">The sequence shown here is derived from an EMBL/GenBank/DDBJ whole genome shotgun (WGS) entry which is preliminary data.</text>
</comment>
<evidence type="ECO:0000256" key="1">
    <source>
        <dbReference type="SAM" id="Coils"/>
    </source>
</evidence>
<sequence length="103" mass="11644">MFKQKKNIFKLSFVFATFLFLSCVVCKLYLCSSLAIKNSELENTINAKKQLEKEISKLSFENSTLSSIDAVEKKAREMGFIDMSERLSSIDPNAPVQVAVLKQ</sequence>
<evidence type="ECO:0000313" key="3">
    <source>
        <dbReference type="Proteomes" id="UP000590542"/>
    </source>
</evidence>
<evidence type="ECO:0000313" key="2">
    <source>
        <dbReference type="EMBL" id="NMB91509.1"/>
    </source>
</evidence>
<reference evidence="2 3" key="1">
    <citation type="journal article" date="2020" name="Biotechnol. Biofuels">
        <title>New insights from the biogas microbiome by comprehensive genome-resolved metagenomics of nearly 1600 species originating from multiple anaerobic digesters.</title>
        <authorList>
            <person name="Campanaro S."/>
            <person name="Treu L."/>
            <person name="Rodriguez-R L.M."/>
            <person name="Kovalovszki A."/>
            <person name="Ziels R.M."/>
            <person name="Maus I."/>
            <person name="Zhu X."/>
            <person name="Kougias P.G."/>
            <person name="Basile A."/>
            <person name="Luo G."/>
            <person name="Schluter A."/>
            <person name="Konstantinidis K.T."/>
            <person name="Angelidaki I."/>
        </authorList>
    </citation>
    <scope>NUCLEOTIDE SEQUENCE [LARGE SCALE GENOMIC DNA]</scope>
    <source>
        <strain evidence="2">AS27yjCOA_202</strain>
    </source>
</reference>
<dbReference type="EMBL" id="JAAZNV010000006">
    <property type="protein sequence ID" value="NMB91509.1"/>
    <property type="molecule type" value="Genomic_DNA"/>
</dbReference>
<feature type="coiled-coil region" evidence="1">
    <location>
        <begin position="34"/>
        <end position="61"/>
    </location>
</feature>
<evidence type="ECO:0008006" key="4">
    <source>
        <dbReference type="Google" id="ProtNLM"/>
    </source>
</evidence>
<proteinExistence type="predicted"/>
<dbReference type="PROSITE" id="PS51257">
    <property type="entry name" value="PROKAR_LIPOPROTEIN"/>
    <property type="match status" value="1"/>
</dbReference>
<gene>
    <name evidence="2" type="ORF">GYA37_01515</name>
</gene>
<dbReference type="Proteomes" id="UP000590542">
    <property type="component" value="Unassembled WGS sequence"/>
</dbReference>
<name>A0A7X9E6W4_UNCKA</name>
<organism evidence="2 3">
    <name type="scientific">candidate division WWE3 bacterium</name>
    <dbReference type="NCBI Taxonomy" id="2053526"/>
    <lineage>
        <taxon>Bacteria</taxon>
        <taxon>Katanobacteria</taxon>
    </lineage>
</organism>
<protein>
    <recommendedName>
        <fullName evidence="4">Cell division protein FtsL</fullName>
    </recommendedName>
</protein>
<keyword evidence="1" id="KW-0175">Coiled coil</keyword>